<protein>
    <submittedName>
        <fullName evidence="1">Nuclear transport factor 2 family protein</fullName>
    </submittedName>
</protein>
<gene>
    <name evidence="1" type="ORF">ACFS29_19690</name>
</gene>
<name>A0ABW6A122_9FLAO</name>
<dbReference type="InterPro" id="IPR039437">
    <property type="entry name" value="FrzH/put_lumazine-bd"/>
</dbReference>
<evidence type="ECO:0000313" key="1">
    <source>
        <dbReference type="EMBL" id="MFD2917886.1"/>
    </source>
</evidence>
<dbReference type="InterPro" id="IPR032710">
    <property type="entry name" value="NTF2-like_dom_sf"/>
</dbReference>
<dbReference type="Gene3D" id="3.10.450.50">
    <property type="match status" value="1"/>
</dbReference>
<dbReference type="Pfam" id="PF12893">
    <property type="entry name" value="Lumazine_bd_2"/>
    <property type="match status" value="1"/>
</dbReference>
<dbReference type="RefSeq" id="WP_194506898.1">
    <property type="nucleotide sequence ID" value="NZ_JADILU010000002.1"/>
</dbReference>
<dbReference type="EMBL" id="JBHUOS010000016">
    <property type="protein sequence ID" value="MFD2917886.1"/>
    <property type="molecule type" value="Genomic_DNA"/>
</dbReference>
<evidence type="ECO:0000313" key="2">
    <source>
        <dbReference type="Proteomes" id="UP001597548"/>
    </source>
</evidence>
<reference evidence="2" key="1">
    <citation type="journal article" date="2019" name="Int. J. Syst. Evol. Microbiol.">
        <title>The Global Catalogue of Microorganisms (GCM) 10K type strain sequencing project: providing services to taxonomists for standard genome sequencing and annotation.</title>
        <authorList>
            <consortium name="The Broad Institute Genomics Platform"/>
            <consortium name="The Broad Institute Genome Sequencing Center for Infectious Disease"/>
            <person name="Wu L."/>
            <person name="Ma J."/>
        </authorList>
    </citation>
    <scope>NUCLEOTIDE SEQUENCE [LARGE SCALE GENOMIC DNA]</scope>
    <source>
        <strain evidence="2">KCTC 32514</strain>
    </source>
</reference>
<keyword evidence="2" id="KW-1185">Reference proteome</keyword>
<comment type="caution">
    <text evidence="1">The sequence shown here is derived from an EMBL/GenBank/DDBJ whole genome shotgun (WGS) entry which is preliminary data.</text>
</comment>
<sequence>MSKPQTSETDNVKATIEHFFEGFHKQDSTVVLKTVHSDIKMQSIGKNKKGQTVLTHGNFEDFLNSIVSIPKEKTFKEELLSYNIQIDGDMAHVWTPYKFYFDGNFSHCGVNSFQLFKDNEQWKIIYLIDTRRQDCKE</sequence>
<proteinExistence type="predicted"/>
<dbReference type="SUPFAM" id="SSF54427">
    <property type="entry name" value="NTF2-like"/>
    <property type="match status" value="1"/>
</dbReference>
<organism evidence="1 2">
    <name type="scientific">Psychroserpens luteus</name>
    <dbReference type="NCBI Taxonomy" id="1434066"/>
    <lineage>
        <taxon>Bacteria</taxon>
        <taxon>Pseudomonadati</taxon>
        <taxon>Bacteroidota</taxon>
        <taxon>Flavobacteriia</taxon>
        <taxon>Flavobacteriales</taxon>
        <taxon>Flavobacteriaceae</taxon>
        <taxon>Psychroserpens</taxon>
    </lineage>
</organism>
<dbReference type="Proteomes" id="UP001597548">
    <property type="component" value="Unassembled WGS sequence"/>
</dbReference>
<accession>A0ABW6A122</accession>